<accession>A0AA35CMW3</accession>
<dbReference type="GO" id="GO:0003735">
    <property type="term" value="F:structural constituent of ribosome"/>
    <property type="evidence" value="ECO:0007669"/>
    <property type="project" value="InterPro"/>
</dbReference>
<dbReference type="Pfam" id="PF01196">
    <property type="entry name" value="Ribosomal_L17"/>
    <property type="match status" value="1"/>
</dbReference>
<organism evidence="6 7">
    <name type="scientific">Caldinitratiruptor microaerophilus</name>
    <dbReference type="NCBI Taxonomy" id="671077"/>
    <lineage>
        <taxon>Bacteria</taxon>
        <taxon>Bacillati</taxon>
        <taxon>Bacillota</taxon>
        <taxon>Clostridia</taxon>
        <taxon>Eubacteriales</taxon>
        <taxon>Symbiobacteriaceae</taxon>
        <taxon>Caldinitratiruptor</taxon>
    </lineage>
</organism>
<gene>
    <name evidence="4 6" type="primary">rplQ</name>
    <name evidence="6" type="ORF">caldi_33400</name>
</gene>
<dbReference type="Proteomes" id="UP001163687">
    <property type="component" value="Chromosome"/>
</dbReference>
<dbReference type="SUPFAM" id="SSF64263">
    <property type="entry name" value="Prokaryotic ribosomal protein L17"/>
    <property type="match status" value="1"/>
</dbReference>
<keyword evidence="2 4" id="KW-0689">Ribosomal protein</keyword>
<keyword evidence="7" id="KW-1185">Reference proteome</keyword>
<evidence type="ECO:0000256" key="4">
    <source>
        <dbReference type="HAMAP-Rule" id="MF_01368"/>
    </source>
</evidence>
<dbReference type="KEGG" id="cmic:caldi_33400"/>
<keyword evidence="3 4" id="KW-0687">Ribonucleoprotein</keyword>
<evidence type="ECO:0000256" key="3">
    <source>
        <dbReference type="ARBA" id="ARBA00023274"/>
    </source>
</evidence>
<evidence type="ECO:0000256" key="2">
    <source>
        <dbReference type="ARBA" id="ARBA00022980"/>
    </source>
</evidence>
<sequence length="114" mass="13012">MARGYRKLGRPTDQRMAMLRALVTALFDKEHIETTTTRALEARRMAEHLITLAKAGGLANYRRALRVLYDESVAKKLFDQIGPRYKDRAGGYTRIVRTVHRRGDAAPMARLELV</sequence>
<comment type="similarity">
    <text evidence="1 4 5">Belongs to the bacterial ribosomal protein bL17 family.</text>
</comment>
<evidence type="ECO:0000256" key="1">
    <source>
        <dbReference type="ARBA" id="ARBA00008777"/>
    </source>
</evidence>
<dbReference type="InterPro" id="IPR000456">
    <property type="entry name" value="Ribosomal_bL17"/>
</dbReference>
<dbReference type="Gene3D" id="3.90.1030.10">
    <property type="entry name" value="Ribosomal protein L17"/>
    <property type="match status" value="1"/>
</dbReference>
<evidence type="ECO:0000313" key="6">
    <source>
        <dbReference type="EMBL" id="BDG62250.1"/>
    </source>
</evidence>
<dbReference type="RefSeq" id="WP_264842843.1">
    <property type="nucleotide sequence ID" value="NZ_AP025628.1"/>
</dbReference>
<protein>
    <recommendedName>
        <fullName evidence="4">Large ribosomal subunit protein bL17</fullName>
    </recommendedName>
</protein>
<dbReference type="GO" id="GO:0022625">
    <property type="term" value="C:cytosolic large ribosomal subunit"/>
    <property type="evidence" value="ECO:0007669"/>
    <property type="project" value="TreeGrafter"/>
</dbReference>
<dbReference type="NCBIfam" id="TIGR00059">
    <property type="entry name" value="L17"/>
    <property type="match status" value="1"/>
</dbReference>
<evidence type="ECO:0000313" key="7">
    <source>
        <dbReference type="Proteomes" id="UP001163687"/>
    </source>
</evidence>
<dbReference type="HAMAP" id="MF_01368">
    <property type="entry name" value="Ribosomal_bL17"/>
    <property type="match status" value="1"/>
</dbReference>
<dbReference type="PANTHER" id="PTHR14413">
    <property type="entry name" value="RIBOSOMAL PROTEIN L17"/>
    <property type="match status" value="1"/>
</dbReference>
<dbReference type="PANTHER" id="PTHR14413:SF16">
    <property type="entry name" value="LARGE RIBOSOMAL SUBUNIT PROTEIN BL17M"/>
    <property type="match status" value="1"/>
</dbReference>
<dbReference type="GO" id="GO:0006412">
    <property type="term" value="P:translation"/>
    <property type="evidence" value="ECO:0007669"/>
    <property type="project" value="UniProtKB-UniRule"/>
</dbReference>
<comment type="subunit">
    <text evidence="4">Part of the 50S ribosomal subunit. Contacts protein L32.</text>
</comment>
<dbReference type="EMBL" id="AP025628">
    <property type="protein sequence ID" value="BDG62250.1"/>
    <property type="molecule type" value="Genomic_DNA"/>
</dbReference>
<reference evidence="6" key="1">
    <citation type="submission" date="2022-03" db="EMBL/GenBank/DDBJ databases">
        <title>Complete genome sequence of Caldinitratiruptor microaerophilus.</title>
        <authorList>
            <person name="Mukaiyama R."/>
            <person name="Nishiyama T."/>
            <person name="Ueda K."/>
        </authorList>
    </citation>
    <scope>NUCLEOTIDE SEQUENCE</scope>
    <source>
        <strain evidence="6">JCM 16183</strain>
    </source>
</reference>
<evidence type="ECO:0000256" key="5">
    <source>
        <dbReference type="RuleBase" id="RU000660"/>
    </source>
</evidence>
<proteinExistence type="inferred from homology"/>
<name>A0AA35CMW3_9FIRM</name>
<dbReference type="AlphaFoldDB" id="A0AA35CMW3"/>
<dbReference type="InterPro" id="IPR036373">
    <property type="entry name" value="Ribosomal_bL17_sf"/>
</dbReference>